<dbReference type="EMBL" id="JBHSKT010000001">
    <property type="protein sequence ID" value="MFC5269382.1"/>
    <property type="molecule type" value="Genomic_DNA"/>
</dbReference>
<protein>
    <recommendedName>
        <fullName evidence="3">Lipoprotein</fullName>
    </recommendedName>
</protein>
<dbReference type="RefSeq" id="WP_378015760.1">
    <property type="nucleotide sequence ID" value="NZ_JBHSKT010000001.1"/>
</dbReference>
<organism evidence="1 2">
    <name type="scientific">Adhaeribacter terreus</name>
    <dbReference type="NCBI Taxonomy" id="529703"/>
    <lineage>
        <taxon>Bacteria</taxon>
        <taxon>Pseudomonadati</taxon>
        <taxon>Bacteroidota</taxon>
        <taxon>Cytophagia</taxon>
        <taxon>Cytophagales</taxon>
        <taxon>Hymenobacteraceae</taxon>
        <taxon>Adhaeribacter</taxon>
    </lineage>
</organism>
<evidence type="ECO:0000313" key="2">
    <source>
        <dbReference type="Proteomes" id="UP001596161"/>
    </source>
</evidence>
<comment type="caution">
    <text evidence="1">The sequence shown here is derived from an EMBL/GenBank/DDBJ whole genome shotgun (WGS) entry which is preliminary data.</text>
</comment>
<dbReference type="PROSITE" id="PS51257">
    <property type="entry name" value="PROKAR_LIPOPROTEIN"/>
    <property type="match status" value="1"/>
</dbReference>
<sequence length="243" mass="27289">MKLFATRTLQVMILLFIGNILGGCLREDCDPQKKPLLSVTERSFIPNQPGDTLHFLDNAGNKYFLVCKNKDLAPVTYVPLGHENTPCESVYETWDKVTAHFEGNITTDRNQPISLEARIESGDNPNDPGIMKPCKSNYKCSFYLFFKISQQYNNEQIYLGKTEESLYPIIGNFNFIPQISFNGHQFGKLVTASISDRCSSYEPFLTGGGSVNSPLGLDSIYYSAKQGLIRLTTIGGKKYQRIL</sequence>
<keyword evidence="2" id="KW-1185">Reference proteome</keyword>
<proteinExistence type="predicted"/>
<gene>
    <name evidence="1" type="ORF">ACFPIB_02090</name>
</gene>
<evidence type="ECO:0000313" key="1">
    <source>
        <dbReference type="EMBL" id="MFC5269382.1"/>
    </source>
</evidence>
<reference evidence="2" key="1">
    <citation type="journal article" date="2019" name="Int. J. Syst. Evol. Microbiol.">
        <title>The Global Catalogue of Microorganisms (GCM) 10K type strain sequencing project: providing services to taxonomists for standard genome sequencing and annotation.</title>
        <authorList>
            <consortium name="The Broad Institute Genomics Platform"/>
            <consortium name="The Broad Institute Genome Sequencing Center for Infectious Disease"/>
            <person name="Wu L."/>
            <person name="Ma J."/>
        </authorList>
    </citation>
    <scope>NUCLEOTIDE SEQUENCE [LARGE SCALE GENOMIC DNA]</scope>
    <source>
        <strain evidence="2">KACC 12602</strain>
    </source>
</reference>
<name>A0ABW0E4Y1_9BACT</name>
<accession>A0ABW0E4Y1</accession>
<dbReference type="Proteomes" id="UP001596161">
    <property type="component" value="Unassembled WGS sequence"/>
</dbReference>
<evidence type="ECO:0008006" key="3">
    <source>
        <dbReference type="Google" id="ProtNLM"/>
    </source>
</evidence>